<comment type="caution">
    <text evidence="3">The sequence shown here is derived from an EMBL/GenBank/DDBJ whole genome shotgun (WGS) entry which is preliminary data.</text>
</comment>
<organism evidence="3 4">
    <name type="scientific">Sinanodonta woodiana</name>
    <name type="common">Chinese pond mussel</name>
    <name type="synonym">Anodonta woodiana</name>
    <dbReference type="NCBI Taxonomy" id="1069815"/>
    <lineage>
        <taxon>Eukaryota</taxon>
        <taxon>Metazoa</taxon>
        <taxon>Spiralia</taxon>
        <taxon>Lophotrochozoa</taxon>
        <taxon>Mollusca</taxon>
        <taxon>Bivalvia</taxon>
        <taxon>Autobranchia</taxon>
        <taxon>Heteroconchia</taxon>
        <taxon>Palaeoheterodonta</taxon>
        <taxon>Unionida</taxon>
        <taxon>Unionoidea</taxon>
        <taxon>Unionidae</taxon>
        <taxon>Unioninae</taxon>
        <taxon>Sinanodonta</taxon>
    </lineage>
</organism>
<protein>
    <recommendedName>
        <fullName evidence="5">Lysine-specific metallo-endopeptidase domain-containing protein</fullName>
    </recommendedName>
</protein>
<evidence type="ECO:0000256" key="2">
    <source>
        <dbReference type="SAM" id="SignalP"/>
    </source>
</evidence>
<gene>
    <name evidence="3" type="ORF">ACJMK2_003780</name>
</gene>
<feature type="signal peptide" evidence="2">
    <location>
        <begin position="1"/>
        <end position="21"/>
    </location>
</feature>
<sequence length="398" mass="44338">MMKVLLLIGLSLIVDTRWVRGNNPQQSFHDQELGEEGIQLQAHLFKRLLHNRQEHVGKTDFNAEHKGDDRLKDHSSAVKAKGLIILGNARSDGNDSPLQSNTDGESGESVDKDSQYEEHTVRNFLRSIGERPVNQEISYADTFRKRRLENYANVAMTISPPTPEEWIALQKRSSLKRIVNNKITLDQRTLFKYIFVLSNGVISLTPPSDRAIEVVATHDVSDNAHKIAATTVARMTQHMSPSLFQTLTTYTKVGLFTKAETLTVYPEYAGLATPPGCESSCSGYCASSCTFDGRKYSSLAGAGGVMAVVVDDNVLCNSNDAYDQRSNILVHEYAHTIHMYGLSSTFRNRIYAAYAKDKTSSTWLTDAYSMSNEFEYFAAASQSFFLADTLYYTTGGMN</sequence>
<dbReference type="SUPFAM" id="SSF55486">
    <property type="entry name" value="Metalloproteases ('zincins'), catalytic domain"/>
    <property type="match status" value="1"/>
</dbReference>
<accession>A0ABD3XZ76</accession>
<proteinExistence type="predicted"/>
<keyword evidence="2" id="KW-0732">Signal</keyword>
<dbReference type="AlphaFoldDB" id="A0ABD3XZ76"/>
<evidence type="ECO:0000256" key="1">
    <source>
        <dbReference type="SAM" id="MobiDB-lite"/>
    </source>
</evidence>
<evidence type="ECO:0008006" key="5">
    <source>
        <dbReference type="Google" id="ProtNLM"/>
    </source>
</evidence>
<keyword evidence="4" id="KW-1185">Reference proteome</keyword>
<dbReference type="Proteomes" id="UP001634394">
    <property type="component" value="Unassembled WGS sequence"/>
</dbReference>
<dbReference type="Gene3D" id="3.40.390.10">
    <property type="entry name" value="Collagenase (Catalytic Domain)"/>
    <property type="match status" value="1"/>
</dbReference>
<evidence type="ECO:0000313" key="4">
    <source>
        <dbReference type="Proteomes" id="UP001634394"/>
    </source>
</evidence>
<feature type="region of interest" description="Disordered" evidence="1">
    <location>
        <begin position="88"/>
        <end position="116"/>
    </location>
</feature>
<feature type="chain" id="PRO_5044780417" description="Lysine-specific metallo-endopeptidase domain-containing protein" evidence="2">
    <location>
        <begin position="22"/>
        <end position="398"/>
    </location>
</feature>
<name>A0ABD3XZ76_SINWO</name>
<dbReference type="EMBL" id="JBJQND010000001">
    <property type="protein sequence ID" value="KAL3891519.1"/>
    <property type="molecule type" value="Genomic_DNA"/>
</dbReference>
<reference evidence="3 4" key="1">
    <citation type="submission" date="2024-11" db="EMBL/GenBank/DDBJ databases">
        <title>Chromosome-level genome assembly of the freshwater bivalve Anodonta woodiana.</title>
        <authorList>
            <person name="Chen X."/>
        </authorList>
    </citation>
    <scope>NUCLEOTIDE SEQUENCE [LARGE SCALE GENOMIC DNA]</scope>
    <source>
        <strain evidence="3">MN2024</strain>
        <tissue evidence="3">Gills</tissue>
    </source>
</reference>
<evidence type="ECO:0000313" key="3">
    <source>
        <dbReference type="EMBL" id="KAL3891519.1"/>
    </source>
</evidence>
<feature type="non-terminal residue" evidence="3">
    <location>
        <position position="398"/>
    </location>
</feature>
<dbReference type="InterPro" id="IPR024079">
    <property type="entry name" value="MetalloPept_cat_dom_sf"/>
</dbReference>
<feature type="compositionally biased region" description="Polar residues" evidence="1">
    <location>
        <begin position="94"/>
        <end position="104"/>
    </location>
</feature>